<evidence type="ECO:0000256" key="8">
    <source>
        <dbReference type="ARBA" id="ARBA00023012"/>
    </source>
</evidence>
<dbReference type="CDD" id="cd00075">
    <property type="entry name" value="HATPase"/>
    <property type="match status" value="1"/>
</dbReference>
<dbReference type="PROSITE" id="PS50109">
    <property type="entry name" value="HIS_KIN"/>
    <property type="match status" value="1"/>
</dbReference>
<dbReference type="InterPro" id="IPR005467">
    <property type="entry name" value="His_kinase_dom"/>
</dbReference>
<evidence type="ECO:0000313" key="10">
    <source>
        <dbReference type="EMBL" id="TDE18119.1"/>
    </source>
</evidence>
<evidence type="ECO:0000256" key="2">
    <source>
        <dbReference type="ARBA" id="ARBA00012438"/>
    </source>
</evidence>
<dbReference type="GO" id="GO:0000156">
    <property type="term" value="F:phosphorelay response regulator activity"/>
    <property type="evidence" value="ECO:0007669"/>
    <property type="project" value="TreeGrafter"/>
</dbReference>
<dbReference type="InterPro" id="IPR036890">
    <property type="entry name" value="HATPase_C_sf"/>
</dbReference>
<evidence type="ECO:0000256" key="5">
    <source>
        <dbReference type="ARBA" id="ARBA00022741"/>
    </source>
</evidence>
<dbReference type="Pfam" id="PF02518">
    <property type="entry name" value="HATPase_c"/>
    <property type="match status" value="1"/>
</dbReference>
<dbReference type="GO" id="GO:0030295">
    <property type="term" value="F:protein kinase activator activity"/>
    <property type="evidence" value="ECO:0007669"/>
    <property type="project" value="TreeGrafter"/>
</dbReference>
<evidence type="ECO:0000259" key="9">
    <source>
        <dbReference type="PROSITE" id="PS50109"/>
    </source>
</evidence>
<dbReference type="InterPro" id="IPR050351">
    <property type="entry name" value="BphY/WalK/GraS-like"/>
</dbReference>
<evidence type="ECO:0000256" key="7">
    <source>
        <dbReference type="ARBA" id="ARBA00022840"/>
    </source>
</evidence>
<reference evidence="10 11" key="1">
    <citation type="submission" date="2019-03" db="EMBL/GenBank/DDBJ databases">
        <title>Dyadobacter AR-3-6 sp. nov., isolated from arctic soil.</title>
        <authorList>
            <person name="Chaudhary D.K."/>
        </authorList>
    </citation>
    <scope>NUCLEOTIDE SEQUENCE [LARGE SCALE GENOMIC DNA]</scope>
    <source>
        <strain evidence="10 11">AR-3-6</strain>
    </source>
</reference>
<keyword evidence="7" id="KW-0067">ATP-binding</keyword>
<dbReference type="PANTHER" id="PTHR42878:SF7">
    <property type="entry name" value="SENSOR HISTIDINE KINASE GLRK"/>
    <property type="match status" value="1"/>
</dbReference>
<dbReference type="InterPro" id="IPR004358">
    <property type="entry name" value="Sig_transdc_His_kin-like_C"/>
</dbReference>
<comment type="caution">
    <text evidence="10">The sequence shown here is derived from an EMBL/GenBank/DDBJ whole genome shotgun (WGS) entry which is preliminary data.</text>
</comment>
<dbReference type="Pfam" id="PF00512">
    <property type="entry name" value="HisKA"/>
    <property type="match status" value="1"/>
</dbReference>
<evidence type="ECO:0000256" key="3">
    <source>
        <dbReference type="ARBA" id="ARBA00022553"/>
    </source>
</evidence>
<dbReference type="Gene3D" id="3.30.565.10">
    <property type="entry name" value="Histidine kinase-like ATPase, C-terminal domain"/>
    <property type="match status" value="1"/>
</dbReference>
<keyword evidence="11" id="KW-1185">Reference proteome</keyword>
<feature type="domain" description="Histidine kinase" evidence="9">
    <location>
        <begin position="19"/>
        <end position="226"/>
    </location>
</feature>
<dbReference type="SMART" id="SM00388">
    <property type="entry name" value="HisKA"/>
    <property type="match status" value="1"/>
</dbReference>
<dbReference type="CDD" id="cd00082">
    <property type="entry name" value="HisKA"/>
    <property type="match status" value="1"/>
</dbReference>
<dbReference type="PRINTS" id="PR00344">
    <property type="entry name" value="BCTRLSENSOR"/>
</dbReference>
<dbReference type="InterPro" id="IPR003594">
    <property type="entry name" value="HATPase_dom"/>
</dbReference>
<dbReference type="EC" id="2.7.13.3" evidence="2"/>
<keyword evidence="8" id="KW-0902">Two-component regulatory system</keyword>
<dbReference type="SUPFAM" id="SSF47384">
    <property type="entry name" value="Homodimeric domain of signal transducing histidine kinase"/>
    <property type="match status" value="1"/>
</dbReference>
<dbReference type="Gene3D" id="1.10.287.130">
    <property type="match status" value="1"/>
</dbReference>
<dbReference type="GO" id="GO:0000155">
    <property type="term" value="F:phosphorelay sensor kinase activity"/>
    <property type="evidence" value="ECO:0007669"/>
    <property type="project" value="InterPro"/>
</dbReference>
<accession>A0A4R5DUH9</accession>
<dbReference type="PANTHER" id="PTHR42878">
    <property type="entry name" value="TWO-COMPONENT HISTIDINE KINASE"/>
    <property type="match status" value="1"/>
</dbReference>
<evidence type="ECO:0000313" key="11">
    <source>
        <dbReference type="Proteomes" id="UP000294850"/>
    </source>
</evidence>
<protein>
    <recommendedName>
        <fullName evidence="2">histidine kinase</fullName>
        <ecNumber evidence="2">2.7.13.3</ecNumber>
    </recommendedName>
</protein>
<evidence type="ECO:0000256" key="4">
    <source>
        <dbReference type="ARBA" id="ARBA00022679"/>
    </source>
</evidence>
<keyword evidence="3" id="KW-0597">Phosphoprotein</keyword>
<keyword evidence="6" id="KW-0418">Kinase</keyword>
<dbReference type="InterPro" id="IPR003661">
    <property type="entry name" value="HisK_dim/P_dom"/>
</dbReference>
<dbReference type="GO" id="GO:0005524">
    <property type="term" value="F:ATP binding"/>
    <property type="evidence" value="ECO:0007669"/>
    <property type="project" value="UniProtKB-KW"/>
</dbReference>
<keyword evidence="4" id="KW-0808">Transferase</keyword>
<dbReference type="InterPro" id="IPR036097">
    <property type="entry name" value="HisK_dim/P_sf"/>
</dbReference>
<keyword evidence="5" id="KW-0547">Nucleotide-binding</keyword>
<name>A0A4R5DUH9_9BACT</name>
<organism evidence="10 11">
    <name type="scientific">Dyadobacter psychrotolerans</name>
    <dbReference type="NCBI Taxonomy" id="2541721"/>
    <lineage>
        <taxon>Bacteria</taxon>
        <taxon>Pseudomonadati</taxon>
        <taxon>Bacteroidota</taxon>
        <taxon>Cytophagia</taxon>
        <taxon>Cytophagales</taxon>
        <taxon>Spirosomataceae</taxon>
        <taxon>Dyadobacter</taxon>
    </lineage>
</organism>
<evidence type="ECO:0000256" key="6">
    <source>
        <dbReference type="ARBA" id="ARBA00022777"/>
    </source>
</evidence>
<dbReference type="SMART" id="SM00387">
    <property type="entry name" value="HATPase_c"/>
    <property type="match status" value="1"/>
</dbReference>
<evidence type="ECO:0000256" key="1">
    <source>
        <dbReference type="ARBA" id="ARBA00000085"/>
    </source>
</evidence>
<gene>
    <name evidence="10" type="ORF">E0F88_00780</name>
</gene>
<sequence length="235" mass="26122">MNSLHRLLETPVPGDFTATLAHEILNPLSTINLSLEMIISEAKEDDLKIYLDIIRRSTNRINDLVNQIIKNHNGNEAQVANQSIHHLLDEVVEMAQDRILLKNVAVRKEYDPTDYIVALNRLKMKIALTNIVVNAIEAMAPKRGELKVVAMPFAGKYVVQIEDNGCGISEKNLKKIFQTDYTNKPGGLGIGLASTYDILASNNVKVHVESQEGSGTLFFLLFDKSYAPQPGNKPD</sequence>
<proteinExistence type="predicted"/>
<dbReference type="GO" id="GO:0007234">
    <property type="term" value="P:osmosensory signaling via phosphorelay pathway"/>
    <property type="evidence" value="ECO:0007669"/>
    <property type="project" value="TreeGrafter"/>
</dbReference>
<dbReference type="SUPFAM" id="SSF55874">
    <property type="entry name" value="ATPase domain of HSP90 chaperone/DNA topoisomerase II/histidine kinase"/>
    <property type="match status" value="1"/>
</dbReference>
<dbReference type="EMBL" id="SMFL01000001">
    <property type="protein sequence ID" value="TDE18119.1"/>
    <property type="molecule type" value="Genomic_DNA"/>
</dbReference>
<dbReference type="RefSeq" id="WP_131955721.1">
    <property type="nucleotide sequence ID" value="NZ_SMFL01000001.1"/>
</dbReference>
<dbReference type="AlphaFoldDB" id="A0A4R5DUH9"/>
<dbReference type="OrthoDB" id="9815750at2"/>
<dbReference type="Proteomes" id="UP000294850">
    <property type="component" value="Unassembled WGS sequence"/>
</dbReference>
<comment type="catalytic activity">
    <reaction evidence="1">
        <text>ATP + protein L-histidine = ADP + protein N-phospho-L-histidine.</text>
        <dbReference type="EC" id="2.7.13.3"/>
    </reaction>
</comment>